<sequence length="258" mass="30195">MNIFVINLKSATERRAFQRQQLTKLNLGFEFIDATTIKDISNETYQKHYYDWQRPLQKTEVACYFSHQKLWSRVVADNQPALILEDDVLLSKHTAEILKELEKRTNLEMVNLEVFDRKKYVSKNSEPIKNHQLFYLHQDRAGAAAYILYPKGAKKLLQYQQHGIALADVHLHNCPSLNSYQVEPACAVQLMFCQEYNIKQHDINISQSLMGHGNNKEKRTFIFKVKRMAAQIKLGFRQLLLMTKSDKRNIKLNSEDFS</sequence>
<gene>
    <name evidence="2" type="ORF">Ctma_0644</name>
</gene>
<dbReference type="InterPro" id="IPR002654">
    <property type="entry name" value="Glyco_trans_25"/>
</dbReference>
<organism evidence="2">
    <name type="scientific">Catillopecten margaritatus gill symbiont</name>
    <dbReference type="NCBI Taxonomy" id="3083288"/>
    <lineage>
        <taxon>Bacteria</taxon>
        <taxon>Pseudomonadati</taxon>
        <taxon>Pseudomonadota</taxon>
        <taxon>Gammaproteobacteria</taxon>
        <taxon>sulfur-oxidizing symbionts</taxon>
    </lineage>
</organism>
<dbReference type="AlphaFoldDB" id="A0AAU6PFZ9"/>
<dbReference type="EMBL" id="CP138327">
    <property type="protein sequence ID" value="WXT99938.1"/>
    <property type="molecule type" value="Genomic_DNA"/>
</dbReference>
<dbReference type="CDD" id="cd06532">
    <property type="entry name" value="Glyco_transf_25"/>
    <property type="match status" value="1"/>
</dbReference>
<protein>
    <recommendedName>
        <fullName evidence="1">Glycosyl transferase family 25 domain-containing protein</fullName>
    </recommendedName>
</protein>
<reference evidence="2" key="1">
    <citation type="submission" date="2023-10" db="EMBL/GenBank/DDBJ databases">
        <title>The first scallop-associated chemosynthetic bacterial symbiont.</title>
        <authorList>
            <person name="Lin Y.-T."/>
            <person name="Sun J."/>
            <person name="Ip J.C.-H."/>
            <person name="He X."/>
            <person name="Gao Z.-M."/>
            <person name="Perez M."/>
            <person name="Xu T."/>
            <person name="Qian P.-Y."/>
            <person name="Qiu J.-W."/>
        </authorList>
    </citation>
    <scope>NUCLEOTIDE SEQUENCE</scope>
    <source>
        <strain evidence="2">Gill1</strain>
    </source>
</reference>
<name>A0AAU6PFZ9_9GAMM</name>
<dbReference type="Pfam" id="PF01755">
    <property type="entry name" value="Glyco_transf_25"/>
    <property type="match status" value="1"/>
</dbReference>
<evidence type="ECO:0000259" key="1">
    <source>
        <dbReference type="Pfam" id="PF01755"/>
    </source>
</evidence>
<feature type="domain" description="Glycosyl transferase family 25" evidence="1">
    <location>
        <begin position="2"/>
        <end position="162"/>
    </location>
</feature>
<evidence type="ECO:0000313" key="2">
    <source>
        <dbReference type="EMBL" id="WXT99938.1"/>
    </source>
</evidence>
<accession>A0AAU6PFZ9</accession>
<proteinExistence type="predicted"/>